<proteinExistence type="predicted"/>
<dbReference type="SUPFAM" id="SSF47413">
    <property type="entry name" value="lambda repressor-like DNA-binding domains"/>
    <property type="match status" value="1"/>
</dbReference>
<dbReference type="Gene3D" id="1.10.260.40">
    <property type="entry name" value="lambda repressor-like DNA-binding domains"/>
    <property type="match status" value="1"/>
</dbReference>
<dbReference type="Pfam" id="PF01381">
    <property type="entry name" value="HTH_3"/>
    <property type="match status" value="1"/>
</dbReference>
<evidence type="ECO:0000259" key="2">
    <source>
        <dbReference type="PROSITE" id="PS50943"/>
    </source>
</evidence>
<name>A0A1I4I6B8_9LACT</name>
<evidence type="ECO:0000313" key="3">
    <source>
        <dbReference type="EMBL" id="SFL49952.1"/>
    </source>
</evidence>
<gene>
    <name evidence="3" type="ORF">SAMN05216438_11343</name>
</gene>
<dbReference type="InterPro" id="IPR010982">
    <property type="entry name" value="Lambda_DNA-bd_dom_sf"/>
</dbReference>
<feature type="coiled-coil region" evidence="1">
    <location>
        <begin position="106"/>
        <end position="133"/>
    </location>
</feature>
<accession>A0A1I4I6B8</accession>
<dbReference type="InterPro" id="IPR001387">
    <property type="entry name" value="Cro/C1-type_HTH"/>
</dbReference>
<sequence>MKKENSQIRLKKIMEERGLRQVDILEKSKPFQEQLGIKMSKTHLSNYINGKSNPDQSKLVLLSQTLGVSEPWLMGYDVPRTDKEDEAPLIEKTINNMKKLDEQRQKNVLNFSKAQLQEQNQEIEEEKVIALDKKNSNNTDIDDDGIDWNEWVAFDGKPMTDHDKQILKDYFGDELKD</sequence>
<dbReference type="Pfam" id="PF06543">
    <property type="entry name" value="Lac_bphage_repr"/>
    <property type="match status" value="1"/>
</dbReference>
<dbReference type="AlphaFoldDB" id="A0A1I4I6B8"/>
<dbReference type="PROSITE" id="PS50943">
    <property type="entry name" value="HTH_CROC1"/>
    <property type="match status" value="1"/>
</dbReference>
<dbReference type="Proteomes" id="UP000181969">
    <property type="component" value="Unassembled WGS sequence"/>
</dbReference>
<dbReference type="GO" id="GO:0003677">
    <property type="term" value="F:DNA binding"/>
    <property type="evidence" value="ECO:0007669"/>
    <property type="project" value="InterPro"/>
</dbReference>
<dbReference type="CDD" id="cd00093">
    <property type="entry name" value="HTH_XRE"/>
    <property type="match status" value="1"/>
</dbReference>
<reference evidence="3 4" key="1">
    <citation type="submission" date="2016-10" db="EMBL/GenBank/DDBJ databases">
        <authorList>
            <person name="de Groot N.N."/>
        </authorList>
    </citation>
    <scope>NUCLEOTIDE SEQUENCE [LARGE SCALE GENOMIC DNA]</scope>
    <source>
        <strain evidence="3 4">M79</strain>
    </source>
</reference>
<organism evidence="3 4">
    <name type="scientific">Lactococcus garvieae</name>
    <dbReference type="NCBI Taxonomy" id="1363"/>
    <lineage>
        <taxon>Bacteria</taxon>
        <taxon>Bacillati</taxon>
        <taxon>Bacillota</taxon>
        <taxon>Bacilli</taxon>
        <taxon>Lactobacillales</taxon>
        <taxon>Streptococcaceae</taxon>
        <taxon>Lactococcus</taxon>
    </lineage>
</organism>
<evidence type="ECO:0000256" key="1">
    <source>
        <dbReference type="SAM" id="Coils"/>
    </source>
</evidence>
<dbReference type="SMART" id="SM00530">
    <property type="entry name" value="HTH_XRE"/>
    <property type="match status" value="1"/>
</dbReference>
<feature type="domain" description="HTH cro/C1-type" evidence="2">
    <location>
        <begin position="39"/>
        <end position="73"/>
    </location>
</feature>
<evidence type="ECO:0000313" key="4">
    <source>
        <dbReference type="Proteomes" id="UP000181969"/>
    </source>
</evidence>
<dbReference type="OrthoDB" id="2220167at2"/>
<dbReference type="EMBL" id="FOTJ01000013">
    <property type="protein sequence ID" value="SFL49952.1"/>
    <property type="molecule type" value="Genomic_DNA"/>
</dbReference>
<dbReference type="InterPro" id="IPR009498">
    <property type="entry name" value="Phage_4268_Orf1_C"/>
</dbReference>
<dbReference type="RefSeq" id="WP_074751673.1">
    <property type="nucleotide sequence ID" value="NZ_FOTJ01000013.1"/>
</dbReference>
<protein>
    <submittedName>
        <fullName evidence="3">Helix-turn-helix</fullName>
    </submittedName>
</protein>
<keyword evidence="1" id="KW-0175">Coiled coil</keyword>